<evidence type="ECO:0000313" key="5">
    <source>
        <dbReference type="Proteomes" id="UP000185984"/>
    </source>
</evidence>
<reference evidence="4 5" key="1">
    <citation type="submission" date="2016-11" db="EMBL/GenBank/DDBJ databases">
        <title>Draft Genome Sequences of Nine Cyanobacterial Strains from Diverse Habitats.</title>
        <authorList>
            <person name="Zhu T."/>
            <person name="Hou S."/>
            <person name="Lu X."/>
            <person name="Hess W.R."/>
        </authorList>
    </citation>
    <scope>NUCLEOTIDE SEQUENCE [LARGE SCALE GENOMIC DNA]</scope>
    <source>
        <strain evidence="4 5">5.2 s.c.1</strain>
    </source>
</reference>
<evidence type="ECO:0000259" key="3">
    <source>
        <dbReference type="PROSITE" id="PS51186"/>
    </source>
</evidence>
<dbReference type="CDD" id="cd04301">
    <property type="entry name" value="NAT_SF"/>
    <property type="match status" value="1"/>
</dbReference>
<feature type="domain" description="N-acetyltransferase" evidence="3">
    <location>
        <begin position="3"/>
        <end position="143"/>
    </location>
</feature>
<dbReference type="AlphaFoldDB" id="A0A1U7HS30"/>
<dbReference type="EMBL" id="MRCC01000008">
    <property type="protein sequence ID" value="OKH26396.1"/>
    <property type="molecule type" value="Genomic_DNA"/>
</dbReference>
<dbReference type="STRING" id="247279.NIES1031_11625"/>
<dbReference type="RefSeq" id="WP_073549539.1">
    <property type="nucleotide sequence ID" value="NZ_CAWMVK010000042.1"/>
</dbReference>
<name>A0A1U7HS30_9CHRO</name>
<dbReference type="SUPFAM" id="SSF55729">
    <property type="entry name" value="Acyl-CoA N-acyltransferases (Nat)"/>
    <property type="match status" value="1"/>
</dbReference>
<dbReference type="GO" id="GO:0016747">
    <property type="term" value="F:acyltransferase activity, transferring groups other than amino-acyl groups"/>
    <property type="evidence" value="ECO:0007669"/>
    <property type="project" value="InterPro"/>
</dbReference>
<dbReference type="Proteomes" id="UP000185984">
    <property type="component" value="Unassembled WGS sequence"/>
</dbReference>
<dbReference type="PANTHER" id="PTHR43877">
    <property type="entry name" value="AMINOALKYLPHOSPHONATE N-ACETYLTRANSFERASE-RELATED-RELATED"/>
    <property type="match status" value="1"/>
</dbReference>
<proteinExistence type="predicted"/>
<dbReference type="InterPro" id="IPR050832">
    <property type="entry name" value="Bact_Acetyltransf"/>
</dbReference>
<comment type="caution">
    <text evidence="4">The sequence shown here is derived from an EMBL/GenBank/DDBJ whole genome shotgun (WGS) entry which is preliminary data.</text>
</comment>
<keyword evidence="5" id="KW-1185">Reference proteome</keyword>
<accession>A0A1U7HS30</accession>
<dbReference type="InterPro" id="IPR000182">
    <property type="entry name" value="GNAT_dom"/>
</dbReference>
<evidence type="ECO:0000256" key="1">
    <source>
        <dbReference type="ARBA" id="ARBA00022679"/>
    </source>
</evidence>
<dbReference type="Pfam" id="PF13673">
    <property type="entry name" value="Acetyltransf_10"/>
    <property type="match status" value="1"/>
</dbReference>
<dbReference type="Gene3D" id="3.40.630.30">
    <property type="match status" value="1"/>
</dbReference>
<keyword evidence="2" id="KW-0012">Acyltransferase</keyword>
<protein>
    <submittedName>
        <fullName evidence="4">GNAT family N-acetyltransferase</fullName>
    </submittedName>
</protein>
<keyword evidence="1 4" id="KW-0808">Transferase</keyword>
<evidence type="ECO:0000313" key="4">
    <source>
        <dbReference type="EMBL" id="OKH26396.1"/>
    </source>
</evidence>
<evidence type="ECO:0000256" key="2">
    <source>
        <dbReference type="ARBA" id="ARBA00023315"/>
    </source>
</evidence>
<dbReference type="InterPro" id="IPR016181">
    <property type="entry name" value="Acyl_CoA_acyltransferase"/>
</dbReference>
<dbReference type="OrthoDB" id="9796171at2"/>
<gene>
    <name evidence="4" type="ORF">NIES1031_11625</name>
</gene>
<sequence length="148" mass="16796">MSIVIKTAELQEWQSIQEIRRVVFQEEQGVDTALEFDGKDDTAEQLIAYRNAQPVGTARIRYLDTKTAKIERLAVLSTARGQGIGKQLMQKAIERAIAQKMQEAVIHAQEYVKALYQQLGFVQEGETFDEAGIPHVKMRRKLTSNECD</sequence>
<dbReference type="PROSITE" id="PS51186">
    <property type="entry name" value="GNAT"/>
    <property type="match status" value="1"/>
</dbReference>
<organism evidence="4 5">
    <name type="scientific">Chroogloeocystis siderophila 5.2 s.c.1</name>
    <dbReference type="NCBI Taxonomy" id="247279"/>
    <lineage>
        <taxon>Bacteria</taxon>
        <taxon>Bacillati</taxon>
        <taxon>Cyanobacteriota</taxon>
        <taxon>Cyanophyceae</taxon>
        <taxon>Oscillatoriophycideae</taxon>
        <taxon>Chroococcales</taxon>
        <taxon>Chroococcaceae</taxon>
        <taxon>Chroogloeocystis</taxon>
    </lineage>
</organism>